<dbReference type="Pfam" id="PF02597">
    <property type="entry name" value="ThiS"/>
    <property type="match status" value="1"/>
</dbReference>
<keyword evidence="1" id="KW-0547">Nucleotide-binding</keyword>
<organism evidence="4 5">
    <name type="scientific">Methylotenera versatilis (strain 301)</name>
    <dbReference type="NCBI Taxonomy" id="666681"/>
    <lineage>
        <taxon>Bacteria</taxon>
        <taxon>Pseudomonadati</taxon>
        <taxon>Pseudomonadota</taxon>
        <taxon>Betaproteobacteria</taxon>
        <taxon>Nitrosomonadales</taxon>
        <taxon>Methylophilaceae</taxon>
        <taxon>Methylotenera</taxon>
    </lineage>
</organism>
<dbReference type="PANTHER" id="PTHR33359:SF1">
    <property type="entry name" value="MOLYBDOPTERIN SYNTHASE SULFUR CARRIER SUBUNIT"/>
    <property type="match status" value="1"/>
</dbReference>
<evidence type="ECO:0000256" key="3">
    <source>
        <dbReference type="ARBA" id="ARBA00024247"/>
    </source>
</evidence>
<keyword evidence="5" id="KW-1185">Reference proteome</keyword>
<dbReference type="HOGENOM" id="CLU_114601_4_0_4"/>
<dbReference type="InterPro" id="IPR003749">
    <property type="entry name" value="ThiS/MoaD-like"/>
</dbReference>
<protein>
    <recommendedName>
        <fullName evidence="3">Molybdopterin synthase sulfur carrier subunit</fullName>
    </recommendedName>
</protein>
<dbReference type="EMBL" id="CP002056">
    <property type="protein sequence ID" value="ADI29610.1"/>
    <property type="molecule type" value="Genomic_DNA"/>
</dbReference>
<dbReference type="RefSeq" id="WP_013147925.1">
    <property type="nucleotide sequence ID" value="NC_014207.1"/>
</dbReference>
<evidence type="ECO:0000313" key="5">
    <source>
        <dbReference type="Proteomes" id="UP000000383"/>
    </source>
</evidence>
<dbReference type="PANTHER" id="PTHR33359">
    <property type="entry name" value="MOLYBDOPTERIN SYNTHASE SULFUR CARRIER SUBUNIT"/>
    <property type="match status" value="1"/>
</dbReference>
<dbReference type="Gene3D" id="3.10.20.30">
    <property type="match status" value="1"/>
</dbReference>
<sequence length="89" mass="10107">MKIKILYFARLKETLKFSTEDLELPEDDFAHTLTILKLKAYLAKRNDTWQQMLMGKLKVRGAINHELVDDNAPIADGDEVAFFPPVTGG</sequence>
<comment type="similarity">
    <text evidence="2">Belongs to the MoaD family.</text>
</comment>
<dbReference type="eggNOG" id="COG1977">
    <property type="taxonomic scope" value="Bacteria"/>
</dbReference>
<dbReference type="AlphaFoldDB" id="D7DHS5"/>
<dbReference type="STRING" id="666681.M301_1226"/>
<evidence type="ECO:0000256" key="2">
    <source>
        <dbReference type="ARBA" id="ARBA00024200"/>
    </source>
</evidence>
<dbReference type="UniPathway" id="UPA00344"/>
<name>D7DHS5_METV0</name>
<dbReference type="KEGG" id="meh:M301_1226"/>
<evidence type="ECO:0000256" key="1">
    <source>
        <dbReference type="ARBA" id="ARBA00022741"/>
    </source>
</evidence>
<dbReference type="CDD" id="cd00754">
    <property type="entry name" value="Ubl_MoaD"/>
    <property type="match status" value="1"/>
</dbReference>
<dbReference type="InterPro" id="IPR016155">
    <property type="entry name" value="Mopterin_synth/thiamin_S_b"/>
</dbReference>
<reference evidence="5" key="1">
    <citation type="submission" date="2010-05" db="EMBL/GenBank/DDBJ databases">
        <title>Complete sequence of Methylotenera sp. 301.</title>
        <authorList>
            <person name="Lucas S."/>
            <person name="Copeland A."/>
            <person name="Lapidus A."/>
            <person name="Cheng J.-F."/>
            <person name="Bruce D."/>
            <person name="Goodwin L."/>
            <person name="Pitluck S."/>
            <person name="Clum A."/>
            <person name="Land M."/>
            <person name="Hauser L."/>
            <person name="Kyrpides N."/>
            <person name="Ivanova N."/>
            <person name="Chistoservova L."/>
            <person name="Kalyuzhnaya M."/>
            <person name="Woyke T."/>
        </authorList>
    </citation>
    <scope>NUCLEOTIDE SEQUENCE [LARGE SCALE GENOMIC DNA]</scope>
    <source>
        <strain evidence="5">301</strain>
    </source>
</reference>
<reference evidence="4 5" key="2">
    <citation type="journal article" date="2011" name="J. Bacteriol.">
        <title>Genomes of three methylotrophs from a single niche uncover genetic and metabolic divergence of Methylophilaceae.</title>
        <authorList>
            <person name="Lapidus A."/>
            <person name="Clum A."/>
            <person name="Labutti K."/>
            <person name="Kaluzhnaya M.G."/>
            <person name="Lim S."/>
            <person name="Beck D.A."/>
            <person name="Glavina Del Rio T."/>
            <person name="Nolan M."/>
            <person name="Mavromatis K."/>
            <person name="Huntemann M."/>
            <person name="Lucas S."/>
            <person name="Lidstrom M.E."/>
            <person name="Ivanova N."/>
            <person name="Chistoserdova L."/>
        </authorList>
    </citation>
    <scope>NUCLEOTIDE SEQUENCE [LARGE SCALE GENOMIC DNA]</scope>
    <source>
        <strain evidence="4 5">301</strain>
    </source>
</reference>
<accession>D7DHS5</accession>
<dbReference type="InterPro" id="IPR012675">
    <property type="entry name" value="Beta-grasp_dom_sf"/>
</dbReference>
<evidence type="ECO:0000313" key="4">
    <source>
        <dbReference type="EMBL" id="ADI29610.1"/>
    </source>
</evidence>
<dbReference type="OrthoDB" id="9801945at2"/>
<dbReference type="Proteomes" id="UP000000383">
    <property type="component" value="Chromosome"/>
</dbReference>
<dbReference type="GO" id="GO:0006777">
    <property type="term" value="P:Mo-molybdopterin cofactor biosynthetic process"/>
    <property type="evidence" value="ECO:0007669"/>
    <property type="project" value="InterPro"/>
</dbReference>
<dbReference type="SUPFAM" id="SSF54285">
    <property type="entry name" value="MoaD/ThiS"/>
    <property type="match status" value="1"/>
</dbReference>
<gene>
    <name evidence="4" type="ordered locus">M301_1226</name>
</gene>
<dbReference type="NCBIfam" id="TIGR01682">
    <property type="entry name" value="moaD"/>
    <property type="match status" value="1"/>
</dbReference>
<dbReference type="InterPro" id="IPR044672">
    <property type="entry name" value="MOCS2A"/>
</dbReference>
<dbReference type="GO" id="GO:1990133">
    <property type="term" value="C:molybdopterin adenylyltransferase complex"/>
    <property type="evidence" value="ECO:0007669"/>
    <property type="project" value="TreeGrafter"/>
</dbReference>
<proteinExistence type="inferred from homology"/>
<dbReference type="GO" id="GO:0000166">
    <property type="term" value="F:nucleotide binding"/>
    <property type="evidence" value="ECO:0007669"/>
    <property type="project" value="UniProtKB-KW"/>
</dbReference>